<dbReference type="PANTHER" id="PTHR34702">
    <property type="entry name" value="NA(+)/H(+) ANTIPORTER SUBUNIT F1"/>
    <property type="match status" value="1"/>
</dbReference>
<accession>F6D8Z6</accession>
<dbReference type="RefSeq" id="WP_013835772.1">
    <property type="nucleotide sequence ID" value="NC_015581.1"/>
</dbReference>
<evidence type="ECO:0000313" key="9">
    <source>
        <dbReference type="EMBL" id="AEG31996.1"/>
    </source>
</evidence>
<protein>
    <submittedName>
        <fullName evidence="9">Multiple resistance and pH regulation protein F</fullName>
    </submittedName>
</protein>
<reference evidence="9 10" key="1">
    <citation type="submission" date="2011-05" db="EMBL/GenBank/DDBJ databases">
        <title>Complete sequence of Thioalkalimicrobium cyclicum ALM1.</title>
        <authorList>
            <consortium name="US DOE Joint Genome Institute"/>
            <person name="Lucas S."/>
            <person name="Han J."/>
            <person name="Lapidus A."/>
            <person name="Cheng J.-F."/>
            <person name="Goodwin L."/>
            <person name="Pitluck S."/>
            <person name="Peters L."/>
            <person name="Mikhailova N."/>
            <person name="Davenport K."/>
            <person name="Han C."/>
            <person name="Tapia R."/>
            <person name="Land M."/>
            <person name="Hauser L."/>
            <person name="Kyrpides N."/>
            <person name="Ivanova N."/>
            <person name="Pagani I."/>
            <person name="Kappler U."/>
            <person name="Woyke T."/>
        </authorList>
    </citation>
    <scope>NUCLEOTIDE SEQUENCE [LARGE SCALE GENOMIC DNA]</scope>
    <source>
        <strain evidence="10">DSM 14477 / JCM 11371 / ALM1</strain>
    </source>
</reference>
<keyword evidence="3" id="KW-0813">Transport</keyword>
<evidence type="ECO:0000313" key="10">
    <source>
        <dbReference type="Proteomes" id="UP000009232"/>
    </source>
</evidence>
<dbReference type="GO" id="GO:0005886">
    <property type="term" value="C:plasma membrane"/>
    <property type="evidence" value="ECO:0007669"/>
    <property type="project" value="UniProtKB-SubCell"/>
</dbReference>
<dbReference type="AlphaFoldDB" id="F6D8Z6"/>
<evidence type="ECO:0000256" key="4">
    <source>
        <dbReference type="ARBA" id="ARBA00022475"/>
    </source>
</evidence>
<gene>
    <name evidence="9" type="ordered locus">Thicy_1229</name>
</gene>
<comment type="subcellular location">
    <subcellularLocation>
        <location evidence="1">Cell membrane</location>
        <topology evidence="1">Multi-pass membrane protein</topology>
    </subcellularLocation>
</comment>
<evidence type="ECO:0000256" key="7">
    <source>
        <dbReference type="ARBA" id="ARBA00023136"/>
    </source>
</evidence>
<organism evidence="9 10">
    <name type="scientific">Thiomicrospira cyclica (strain DSM 14477 / JCM 11371 / ALM1)</name>
    <name type="common">Thioalkalimicrobium cyclicum</name>
    <dbReference type="NCBI Taxonomy" id="717773"/>
    <lineage>
        <taxon>Bacteria</taxon>
        <taxon>Pseudomonadati</taxon>
        <taxon>Pseudomonadota</taxon>
        <taxon>Gammaproteobacteria</taxon>
        <taxon>Thiotrichales</taxon>
        <taxon>Piscirickettsiaceae</taxon>
        <taxon>Thiomicrospira</taxon>
    </lineage>
</organism>
<feature type="transmembrane region" description="Helical" evidence="8">
    <location>
        <begin position="6"/>
        <end position="25"/>
    </location>
</feature>
<dbReference type="InterPro" id="IPR007208">
    <property type="entry name" value="MrpF/PhaF-like"/>
</dbReference>
<evidence type="ECO:0000256" key="6">
    <source>
        <dbReference type="ARBA" id="ARBA00022989"/>
    </source>
</evidence>
<evidence type="ECO:0000256" key="2">
    <source>
        <dbReference type="ARBA" id="ARBA00009212"/>
    </source>
</evidence>
<dbReference type="eggNOG" id="COG2212">
    <property type="taxonomic scope" value="Bacteria"/>
</dbReference>
<keyword evidence="4" id="KW-1003">Cell membrane</keyword>
<dbReference type="HOGENOM" id="CLU_125825_6_0_6"/>
<proteinExistence type="inferred from homology"/>
<feature type="transmembrane region" description="Helical" evidence="8">
    <location>
        <begin position="61"/>
        <end position="82"/>
    </location>
</feature>
<keyword evidence="10" id="KW-1185">Reference proteome</keyword>
<dbReference type="GO" id="GO:0015385">
    <property type="term" value="F:sodium:proton antiporter activity"/>
    <property type="evidence" value="ECO:0007669"/>
    <property type="project" value="TreeGrafter"/>
</dbReference>
<comment type="similarity">
    <text evidence="2">Belongs to the CPA3 antiporters (TC 2.A.63) subunit F family.</text>
</comment>
<dbReference type="EMBL" id="CP002776">
    <property type="protein sequence ID" value="AEG31996.1"/>
    <property type="molecule type" value="Genomic_DNA"/>
</dbReference>
<dbReference type="KEGG" id="tcy:Thicy_1229"/>
<feature type="transmembrane region" description="Helical" evidence="8">
    <location>
        <begin position="37"/>
        <end position="55"/>
    </location>
</feature>
<evidence type="ECO:0000256" key="8">
    <source>
        <dbReference type="SAM" id="Phobius"/>
    </source>
</evidence>
<evidence type="ECO:0000256" key="5">
    <source>
        <dbReference type="ARBA" id="ARBA00022692"/>
    </source>
</evidence>
<sequence length="100" mass="10908">MIDLLLWTAATLLMFLLSLGLWRVVKGPKLTDRMLAAQLAGSTGVALVALLAWLMNNNALLDVALLLALLAAISGIAFAKLLRPEQLRKLNQSETNHDHH</sequence>
<dbReference type="Proteomes" id="UP000009232">
    <property type="component" value="Chromosome"/>
</dbReference>
<dbReference type="PANTHER" id="PTHR34702:SF1">
    <property type="entry name" value="NA(+)_H(+) ANTIPORTER SUBUNIT F"/>
    <property type="match status" value="1"/>
</dbReference>
<keyword evidence="6 8" id="KW-1133">Transmembrane helix</keyword>
<evidence type="ECO:0000256" key="1">
    <source>
        <dbReference type="ARBA" id="ARBA00004651"/>
    </source>
</evidence>
<keyword evidence="7 8" id="KW-0472">Membrane</keyword>
<dbReference type="Pfam" id="PF04066">
    <property type="entry name" value="MrpF_PhaF"/>
    <property type="match status" value="1"/>
</dbReference>
<name>F6D8Z6_THICA</name>
<evidence type="ECO:0000256" key="3">
    <source>
        <dbReference type="ARBA" id="ARBA00022448"/>
    </source>
</evidence>
<keyword evidence="5 8" id="KW-0812">Transmembrane</keyword>
<dbReference type="STRING" id="717773.Thicy_1229"/>